<dbReference type="GO" id="GO:0016020">
    <property type="term" value="C:membrane"/>
    <property type="evidence" value="ECO:0007669"/>
    <property type="project" value="UniProtKB-SubCell"/>
</dbReference>
<accession>A0AAV7T661</accession>
<dbReference type="FunFam" id="1.10.167.10:FF:000001">
    <property type="entry name" value="Putative regulator of g-protein signaling 12"/>
    <property type="match status" value="1"/>
</dbReference>
<evidence type="ECO:0000256" key="9">
    <source>
        <dbReference type="ARBA" id="ARBA00046195"/>
    </source>
</evidence>
<keyword evidence="7" id="KW-0449">Lipoprotein</keyword>
<dbReference type="InterPro" id="IPR024066">
    <property type="entry name" value="RGS_subdom1/3"/>
</dbReference>
<evidence type="ECO:0000256" key="5">
    <source>
        <dbReference type="ARBA" id="ARBA00023136"/>
    </source>
</evidence>
<gene>
    <name evidence="12" type="ORF">NDU88_003895</name>
</gene>
<evidence type="ECO:0000256" key="10">
    <source>
        <dbReference type="ARBA" id="ARBA00053238"/>
    </source>
</evidence>
<dbReference type="EMBL" id="JANPWB010000007">
    <property type="protein sequence ID" value="KAJ1172042.1"/>
    <property type="molecule type" value="Genomic_DNA"/>
</dbReference>
<feature type="domain" description="RGS" evidence="11">
    <location>
        <begin position="62"/>
        <end position="178"/>
    </location>
</feature>
<evidence type="ECO:0000256" key="4">
    <source>
        <dbReference type="ARBA" id="ARBA00022700"/>
    </source>
</evidence>
<evidence type="ECO:0000256" key="2">
    <source>
        <dbReference type="ARBA" id="ARBA00022468"/>
    </source>
</evidence>
<dbReference type="PANTHER" id="PTHR10845:SF187">
    <property type="entry name" value="REGULATOR OF G-PROTEIN SIGNALING 16"/>
    <property type="match status" value="1"/>
</dbReference>
<dbReference type="Pfam" id="PF00615">
    <property type="entry name" value="RGS"/>
    <property type="match status" value="1"/>
</dbReference>
<evidence type="ECO:0000313" key="13">
    <source>
        <dbReference type="Proteomes" id="UP001066276"/>
    </source>
</evidence>
<dbReference type="Gene3D" id="1.10.196.10">
    <property type="match status" value="1"/>
</dbReference>
<evidence type="ECO:0000256" key="3">
    <source>
        <dbReference type="ARBA" id="ARBA00022553"/>
    </source>
</evidence>
<name>A0AAV7T661_PLEWA</name>
<evidence type="ECO:0000313" key="12">
    <source>
        <dbReference type="EMBL" id="KAJ1172042.1"/>
    </source>
</evidence>
<evidence type="ECO:0000256" key="6">
    <source>
        <dbReference type="ARBA" id="ARBA00023139"/>
    </source>
</evidence>
<comment type="function">
    <text evidence="10">Regulates G protein-coupled receptor signaling cascades, including signaling downstream of the N-formylpeptide chemoattractant receptors and leukotriene receptors. Inhibits B cell chemotaxis. Inhibits signal transduction by increasing the GTPase activity of G protein alpha subunits, thereby driving them into their inactive GDP-bound form.</text>
</comment>
<dbReference type="InterPro" id="IPR036305">
    <property type="entry name" value="RGS_sf"/>
</dbReference>
<dbReference type="InterPro" id="IPR016137">
    <property type="entry name" value="RGS"/>
</dbReference>
<evidence type="ECO:0000259" key="11">
    <source>
        <dbReference type="PROSITE" id="PS50132"/>
    </source>
</evidence>
<proteinExistence type="predicted"/>
<dbReference type="Proteomes" id="UP001066276">
    <property type="component" value="Chromosome 4_1"/>
</dbReference>
<dbReference type="PRINTS" id="PR01301">
    <property type="entry name" value="RGSPROTEIN"/>
</dbReference>
<dbReference type="FunFam" id="1.10.196.10:FF:000001">
    <property type="entry name" value="Regulator of G-protein signaling 8"/>
    <property type="match status" value="1"/>
</dbReference>
<dbReference type="InterPro" id="IPR044926">
    <property type="entry name" value="RGS_subdomain_2"/>
</dbReference>
<dbReference type="PROSITE" id="PS50132">
    <property type="entry name" value="RGS"/>
    <property type="match status" value="1"/>
</dbReference>
<keyword evidence="3" id="KW-0597">Phosphoprotein</keyword>
<evidence type="ECO:0000256" key="7">
    <source>
        <dbReference type="ARBA" id="ARBA00023288"/>
    </source>
</evidence>
<dbReference type="GO" id="GO:0009968">
    <property type="term" value="P:negative regulation of signal transduction"/>
    <property type="evidence" value="ECO:0007669"/>
    <property type="project" value="UniProtKB-KW"/>
</dbReference>
<keyword evidence="4" id="KW-0734">Signal transduction inhibitor</keyword>
<organism evidence="12 13">
    <name type="scientific">Pleurodeles waltl</name>
    <name type="common">Iberian ribbed newt</name>
    <dbReference type="NCBI Taxonomy" id="8319"/>
    <lineage>
        <taxon>Eukaryota</taxon>
        <taxon>Metazoa</taxon>
        <taxon>Chordata</taxon>
        <taxon>Craniata</taxon>
        <taxon>Vertebrata</taxon>
        <taxon>Euteleostomi</taxon>
        <taxon>Amphibia</taxon>
        <taxon>Batrachia</taxon>
        <taxon>Caudata</taxon>
        <taxon>Salamandroidea</taxon>
        <taxon>Salamandridae</taxon>
        <taxon>Pleurodelinae</taxon>
        <taxon>Pleurodeles</taxon>
    </lineage>
</organism>
<dbReference type="SUPFAM" id="SSF48097">
    <property type="entry name" value="Regulator of G-protein signaling, RGS"/>
    <property type="match status" value="1"/>
</dbReference>
<dbReference type="Gene3D" id="1.10.167.10">
    <property type="entry name" value="Regulator of G-protein Signalling 4, domain 2"/>
    <property type="match status" value="1"/>
</dbReference>
<comment type="subcellular location">
    <subcellularLocation>
        <location evidence="1">Membrane</location>
        <topology evidence="1">Lipid-anchor</topology>
    </subcellularLocation>
</comment>
<dbReference type="PANTHER" id="PTHR10845">
    <property type="entry name" value="REGULATOR OF G PROTEIN SIGNALING"/>
    <property type="match status" value="1"/>
</dbReference>
<evidence type="ECO:0000256" key="1">
    <source>
        <dbReference type="ARBA" id="ARBA00004635"/>
    </source>
</evidence>
<comment type="function">
    <text evidence="9">Regulates G protein-coupled receptor signaling cascades. Inhibits signal transduction by increasing the GTPase activity of G protein alpha subunits, thereby driving them into their inactive GDP-bound form. Plays an important role in the phototransduction cascade by regulating the lifetime and effective concentration of activated transducin alpha. May regulate extra and intracellular mitogenic signals.</text>
</comment>
<keyword evidence="13" id="KW-1185">Reference proteome</keyword>
<comment type="caution">
    <text evidence="12">The sequence shown here is derived from an EMBL/GenBank/DDBJ whole genome shotgun (WGS) entry which is preliminary data.</text>
</comment>
<reference evidence="12" key="1">
    <citation type="journal article" date="2022" name="bioRxiv">
        <title>Sequencing and chromosome-scale assembly of the giantPleurodeles waltlgenome.</title>
        <authorList>
            <person name="Brown T."/>
            <person name="Elewa A."/>
            <person name="Iarovenko S."/>
            <person name="Subramanian E."/>
            <person name="Araus A.J."/>
            <person name="Petzold A."/>
            <person name="Susuki M."/>
            <person name="Suzuki K.-i.T."/>
            <person name="Hayashi T."/>
            <person name="Toyoda A."/>
            <person name="Oliveira C."/>
            <person name="Osipova E."/>
            <person name="Leigh N.D."/>
            <person name="Simon A."/>
            <person name="Yun M.H."/>
        </authorList>
    </citation>
    <scope>NUCLEOTIDE SEQUENCE</scope>
    <source>
        <strain evidence="12">20211129_DDA</strain>
        <tissue evidence="12">Liver</tissue>
    </source>
</reference>
<dbReference type="SMART" id="SM00315">
    <property type="entry name" value="RGS"/>
    <property type="match status" value="1"/>
</dbReference>
<protein>
    <recommendedName>
        <fullName evidence="8">Regulator of G-protein signaling 16</fullName>
    </recommendedName>
</protein>
<dbReference type="GO" id="GO:0005096">
    <property type="term" value="F:GTPase activator activity"/>
    <property type="evidence" value="ECO:0007669"/>
    <property type="project" value="UniProtKB-KW"/>
</dbReference>
<dbReference type="AlphaFoldDB" id="A0AAV7T661"/>
<keyword evidence="6" id="KW-0564">Palmitate</keyword>
<keyword evidence="5" id="KW-0472">Membrane</keyword>
<evidence type="ECO:0000256" key="8">
    <source>
        <dbReference type="ARBA" id="ARBA00040235"/>
    </source>
</evidence>
<keyword evidence="2" id="KW-0343">GTPase activation</keyword>
<sequence>MCKDSLITLPSICIERVKELGARLGVLLQKPDAAFEPEKCIQTKPRNKHRLCLEDVMRWRDSFDNLLSCKDGLAAFWAFLKTEFSDENLEFWLACEKYKKIRSAAKLSSKAQEIYEQFIQNEACREVNIDHHTKELTQRQLAHATQNCFDMAQAKTWVLMEKDSYPRFLKSTFYHDLLNIASHHGGAPYSHT</sequence>